<dbReference type="PANTHER" id="PTHR30069">
    <property type="entry name" value="TONB-DEPENDENT OUTER MEMBRANE RECEPTOR"/>
    <property type="match status" value="1"/>
</dbReference>
<proteinExistence type="inferred from homology"/>
<evidence type="ECO:0000313" key="14">
    <source>
        <dbReference type="Proteomes" id="UP000321734"/>
    </source>
</evidence>
<keyword evidence="2 10" id="KW-0813">Transport</keyword>
<dbReference type="GO" id="GO:0009279">
    <property type="term" value="C:cell outer membrane"/>
    <property type="evidence" value="ECO:0007669"/>
    <property type="project" value="UniProtKB-SubCell"/>
</dbReference>
<evidence type="ECO:0000256" key="6">
    <source>
        <dbReference type="ARBA" id="ARBA00023077"/>
    </source>
</evidence>
<dbReference type="Gene3D" id="2.40.170.20">
    <property type="entry name" value="TonB-dependent receptor, beta-barrel domain"/>
    <property type="match status" value="1"/>
</dbReference>
<dbReference type="Proteomes" id="UP000321734">
    <property type="component" value="Unassembled WGS sequence"/>
</dbReference>
<sequence>MKRLFYIFLVFVIGNSTIAQAQLDSIQQLDEVVLSDNKLKLYAKGHKITVLTDSVLQKNNGTLTDVLRYNSNLYFNENGYGMVSSVSFRGTNASQTAVVWNGININSQLNGQVDFNTFNTFNYDAVEIRSGGGSVQYGSGAIGGSVHLSNALTFNTHTDHTIRMGYGSFDTKRANYRLSTGEDQWSLNLGVGYVDSENDYKYLGSSQRNLNGQFNNLSFNLNAGYFIDKKNVLKLYHQSYIGDRNFSGTRVAPSKSRYEDTNYRSMLEWGMFQNDFTSKLKVVHLFEAFKYFENKDADRYSFGNVASFIGNHTLNYKLNSAIEVRSVLEFSKYSADGDSFGNPSRDAFSTTGLWRHQLSEVFNYGVNIRKEFTSGFSSPVVFSADAEYRINRSYAIKINGSKNYRVPSFNDLYWNPGGNLELVPELSYQVDLGHEFSSRFMDVKFNTYYIKTKDMIQWVPDHTGLFRPQNVSKVRNYGAELELILKYHLNGHQFNLNSGYSYTVSENAETDQQLIYVPFHKASVNLSYGYKAMELFYQHLINGEVAIIGGQLQGYNVGNLGLSYHYTMFDNLATILQFNINNIYNSPYENVALRPMPNRNYQLQLTLKF</sequence>
<dbReference type="InterPro" id="IPR000531">
    <property type="entry name" value="Beta-barrel_TonB"/>
</dbReference>
<evidence type="ECO:0000256" key="4">
    <source>
        <dbReference type="ARBA" id="ARBA00022692"/>
    </source>
</evidence>
<keyword evidence="3 10" id="KW-1134">Transmembrane beta strand</keyword>
<evidence type="ECO:0000256" key="9">
    <source>
        <dbReference type="ARBA" id="ARBA00023237"/>
    </source>
</evidence>
<evidence type="ECO:0000256" key="8">
    <source>
        <dbReference type="ARBA" id="ARBA00023170"/>
    </source>
</evidence>
<comment type="subcellular location">
    <subcellularLocation>
        <location evidence="1 10">Cell outer membrane</location>
        <topology evidence="1 10">Multi-pass membrane protein</topology>
    </subcellularLocation>
</comment>
<feature type="signal peptide" evidence="11">
    <location>
        <begin position="1"/>
        <end position="21"/>
    </location>
</feature>
<dbReference type="EMBL" id="VORX01000001">
    <property type="protein sequence ID" value="TXE10695.1"/>
    <property type="molecule type" value="Genomic_DNA"/>
</dbReference>
<dbReference type="Pfam" id="PF00593">
    <property type="entry name" value="TonB_dep_Rec_b-barrel"/>
    <property type="match status" value="1"/>
</dbReference>
<evidence type="ECO:0000256" key="7">
    <source>
        <dbReference type="ARBA" id="ARBA00023136"/>
    </source>
</evidence>
<feature type="chain" id="PRO_5022894184" evidence="11">
    <location>
        <begin position="22"/>
        <end position="609"/>
    </location>
</feature>
<dbReference type="RefSeq" id="WP_146889180.1">
    <property type="nucleotide sequence ID" value="NZ_VORX01000001.1"/>
</dbReference>
<comment type="caution">
    <text evidence="13">The sequence shown here is derived from an EMBL/GenBank/DDBJ whole genome shotgun (WGS) entry which is preliminary data.</text>
</comment>
<keyword evidence="6" id="KW-0798">TonB box</keyword>
<gene>
    <name evidence="13" type="ORF">ES711_01960</name>
</gene>
<dbReference type="InterPro" id="IPR039426">
    <property type="entry name" value="TonB-dep_rcpt-like"/>
</dbReference>
<evidence type="ECO:0000256" key="2">
    <source>
        <dbReference type="ARBA" id="ARBA00022448"/>
    </source>
</evidence>
<dbReference type="SUPFAM" id="SSF56935">
    <property type="entry name" value="Porins"/>
    <property type="match status" value="1"/>
</dbReference>
<evidence type="ECO:0000313" key="13">
    <source>
        <dbReference type="EMBL" id="TXE10695.1"/>
    </source>
</evidence>
<accession>A0A5C7AVX1</accession>
<dbReference type="InterPro" id="IPR036942">
    <property type="entry name" value="Beta-barrel_TonB_sf"/>
</dbReference>
<dbReference type="InterPro" id="IPR037066">
    <property type="entry name" value="Plug_dom_sf"/>
</dbReference>
<dbReference type="GO" id="GO:0015344">
    <property type="term" value="F:siderophore uptake transmembrane transporter activity"/>
    <property type="evidence" value="ECO:0007669"/>
    <property type="project" value="TreeGrafter"/>
</dbReference>
<dbReference type="OrthoDB" id="9762903at2"/>
<evidence type="ECO:0000256" key="10">
    <source>
        <dbReference type="PROSITE-ProRule" id="PRU01360"/>
    </source>
</evidence>
<keyword evidence="4 10" id="KW-0812">Transmembrane</keyword>
<keyword evidence="8 13" id="KW-0675">Receptor</keyword>
<evidence type="ECO:0000256" key="1">
    <source>
        <dbReference type="ARBA" id="ARBA00004571"/>
    </source>
</evidence>
<protein>
    <submittedName>
        <fullName evidence="13">TonB-dependent receptor</fullName>
    </submittedName>
</protein>
<evidence type="ECO:0000259" key="12">
    <source>
        <dbReference type="Pfam" id="PF00593"/>
    </source>
</evidence>
<evidence type="ECO:0000256" key="3">
    <source>
        <dbReference type="ARBA" id="ARBA00022452"/>
    </source>
</evidence>
<keyword evidence="9 10" id="KW-0998">Cell outer membrane</keyword>
<organism evidence="13 14">
    <name type="scientific">Gelidibacter salicanalis</name>
    <dbReference type="NCBI Taxonomy" id="291193"/>
    <lineage>
        <taxon>Bacteria</taxon>
        <taxon>Pseudomonadati</taxon>
        <taxon>Bacteroidota</taxon>
        <taxon>Flavobacteriia</taxon>
        <taxon>Flavobacteriales</taxon>
        <taxon>Flavobacteriaceae</taxon>
        <taxon>Gelidibacter</taxon>
    </lineage>
</organism>
<reference evidence="13 14" key="1">
    <citation type="submission" date="2019-08" db="EMBL/GenBank/DDBJ databases">
        <title>Genome sequence of Gelidibacter salicanalis IC162T.</title>
        <authorList>
            <person name="Bowman J.P."/>
        </authorList>
    </citation>
    <scope>NUCLEOTIDE SEQUENCE [LARGE SCALE GENOMIC DNA]</scope>
    <source>
        <strain evidence="13 14">IC162</strain>
    </source>
</reference>
<comment type="similarity">
    <text evidence="10">Belongs to the TonB-dependent receptor family.</text>
</comment>
<keyword evidence="14" id="KW-1185">Reference proteome</keyword>
<dbReference type="Gene3D" id="2.170.130.10">
    <property type="entry name" value="TonB-dependent receptor, plug domain"/>
    <property type="match status" value="1"/>
</dbReference>
<dbReference type="PANTHER" id="PTHR30069:SF29">
    <property type="entry name" value="HEMOGLOBIN AND HEMOGLOBIN-HAPTOGLOBIN-BINDING PROTEIN 1-RELATED"/>
    <property type="match status" value="1"/>
</dbReference>
<keyword evidence="5 11" id="KW-0732">Signal</keyword>
<keyword evidence="7 10" id="KW-0472">Membrane</keyword>
<dbReference type="GO" id="GO:0044718">
    <property type="term" value="P:siderophore transmembrane transport"/>
    <property type="evidence" value="ECO:0007669"/>
    <property type="project" value="TreeGrafter"/>
</dbReference>
<evidence type="ECO:0000256" key="5">
    <source>
        <dbReference type="ARBA" id="ARBA00022729"/>
    </source>
</evidence>
<evidence type="ECO:0000256" key="11">
    <source>
        <dbReference type="SAM" id="SignalP"/>
    </source>
</evidence>
<feature type="domain" description="TonB-dependent receptor-like beta-barrel" evidence="12">
    <location>
        <begin position="117"/>
        <end position="583"/>
    </location>
</feature>
<dbReference type="AlphaFoldDB" id="A0A5C7AVX1"/>
<name>A0A5C7AVX1_9FLAO</name>
<dbReference type="PROSITE" id="PS52016">
    <property type="entry name" value="TONB_DEPENDENT_REC_3"/>
    <property type="match status" value="1"/>
</dbReference>